<reference evidence="4" key="2">
    <citation type="submission" date="2020-09" db="EMBL/GenBank/DDBJ databases">
        <authorList>
            <person name="Sun Q."/>
            <person name="Zhou Y."/>
        </authorList>
    </citation>
    <scope>NUCLEOTIDE SEQUENCE</scope>
    <source>
        <strain evidence="4">CGMCC 1.15367</strain>
    </source>
</reference>
<dbReference type="PANTHER" id="PTHR44196">
    <property type="entry name" value="DEHYDROGENASE/REDUCTASE SDR FAMILY MEMBER 7B"/>
    <property type="match status" value="1"/>
</dbReference>
<dbReference type="InterPro" id="IPR002347">
    <property type="entry name" value="SDR_fam"/>
</dbReference>
<dbReference type="PROSITE" id="PS00061">
    <property type="entry name" value="ADH_SHORT"/>
    <property type="match status" value="1"/>
</dbReference>
<sequence length="261" mass="27716">MTRQFAVVTGASTGIGYHLARICAERGFDLVVAADEPRIHEAARDFQALGARVEAVEADLATAEGVDRLYAAVTAFGQPVDALLANAGRGLGRGFLDQDLDAALKVVETNVSGTIRLIHRIGRDMRARGEGRILITGSIAGFIPGAFQAVYNGTKAFLNSFAFALRNELKETGVSVSCLMPGPTETEFFRRGDLMDSDVGQAKKDDAAKVAEDGFEAMMNEEGDVVSGWKNKMQAALANITPAGLLAEQHRKMAAPGTAKS</sequence>
<name>A0A917E7P4_9HYPH</name>
<proteinExistence type="inferred from homology"/>
<dbReference type="Pfam" id="PF00106">
    <property type="entry name" value="adh_short"/>
    <property type="match status" value="1"/>
</dbReference>
<evidence type="ECO:0000256" key="1">
    <source>
        <dbReference type="ARBA" id="ARBA00006484"/>
    </source>
</evidence>
<dbReference type="InterPro" id="IPR057326">
    <property type="entry name" value="KR_dom"/>
</dbReference>
<dbReference type="InterPro" id="IPR020904">
    <property type="entry name" value="Sc_DH/Rdtase_CS"/>
</dbReference>
<protein>
    <submittedName>
        <fullName evidence="4">Oxidoreductase</fullName>
    </submittedName>
</protein>
<dbReference type="SMART" id="SM00822">
    <property type="entry name" value="PKS_KR"/>
    <property type="match status" value="1"/>
</dbReference>
<dbReference type="CDD" id="cd05233">
    <property type="entry name" value="SDR_c"/>
    <property type="match status" value="1"/>
</dbReference>
<comment type="caution">
    <text evidence="4">The sequence shown here is derived from an EMBL/GenBank/DDBJ whole genome shotgun (WGS) entry which is preliminary data.</text>
</comment>
<dbReference type="InterPro" id="IPR036291">
    <property type="entry name" value="NAD(P)-bd_dom_sf"/>
</dbReference>
<evidence type="ECO:0000256" key="2">
    <source>
        <dbReference type="ARBA" id="ARBA00023002"/>
    </source>
</evidence>
<comment type="similarity">
    <text evidence="1">Belongs to the short-chain dehydrogenases/reductases (SDR) family.</text>
</comment>
<dbReference type="Gene3D" id="3.40.50.720">
    <property type="entry name" value="NAD(P)-binding Rossmann-like Domain"/>
    <property type="match status" value="1"/>
</dbReference>
<reference evidence="4" key="1">
    <citation type="journal article" date="2014" name="Int. J. Syst. Evol. Microbiol.">
        <title>Complete genome sequence of Corynebacterium casei LMG S-19264T (=DSM 44701T), isolated from a smear-ripened cheese.</title>
        <authorList>
            <consortium name="US DOE Joint Genome Institute (JGI-PGF)"/>
            <person name="Walter F."/>
            <person name="Albersmeier A."/>
            <person name="Kalinowski J."/>
            <person name="Ruckert C."/>
        </authorList>
    </citation>
    <scope>NUCLEOTIDE SEQUENCE</scope>
    <source>
        <strain evidence="4">CGMCC 1.15367</strain>
    </source>
</reference>
<keyword evidence="2" id="KW-0560">Oxidoreductase</keyword>
<dbReference type="SUPFAM" id="SSF51735">
    <property type="entry name" value="NAD(P)-binding Rossmann-fold domains"/>
    <property type="match status" value="1"/>
</dbReference>
<accession>A0A917E7P4</accession>
<gene>
    <name evidence="4" type="ORF">GCM10011390_34250</name>
</gene>
<dbReference type="EMBL" id="BMIQ01000005">
    <property type="protein sequence ID" value="GGE12239.1"/>
    <property type="molecule type" value="Genomic_DNA"/>
</dbReference>
<dbReference type="Proteomes" id="UP000644699">
    <property type="component" value="Unassembled WGS sequence"/>
</dbReference>
<keyword evidence="5" id="KW-1185">Reference proteome</keyword>
<dbReference type="GO" id="GO:0016020">
    <property type="term" value="C:membrane"/>
    <property type="evidence" value="ECO:0007669"/>
    <property type="project" value="TreeGrafter"/>
</dbReference>
<organism evidence="4 5">
    <name type="scientific">Aureimonas endophytica</name>
    <dbReference type="NCBI Taxonomy" id="2027858"/>
    <lineage>
        <taxon>Bacteria</taxon>
        <taxon>Pseudomonadati</taxon>
        <taxon>Pseudomonadota</taxon>
        <taxon>Alphaproteobacteria</taxon>
        <taxon>Hyphomicrobiales</taxon>
        <taxon>Aurantimonadaceae</taxon>
        <taxon>Aureimonas</taxon>
    </lineage>
</organism>
<dbReference type="PANTHER" id="PTHR44196:SF2">
    <property type="entry name" value="SHORT-CHAIN DEHYDROGENASE-RELATED"/>
    <property type="match status" value="1"/>
</dbReference>
<feature type="domain" description="Ketoreductase" evidence="3">
    <location>
        <begin position="6"/>
        <end position="186"/>
    </location>
</feature>
<dbReference type="AlphaFoldDB" id="A0A917E7P4"/>
<dbReference type="GO" id="GO:0016491">
    <property type="term" value="F:oxidoreductase activity"/>
    <property type="evidence" value="ECO:0007669"/>
    <property type="project" value="UniProtKB-KW"/>
</dbReference>
<evidence type="ECO:0000259" key="3">
    <source>
        <dbReference type="SMART" id="SM00822"/>
    </source>
</evidence>
<evidence type="ECO:0000313" key="4">
    <source>
        <dbReference type="EMBL" id="GGE12239.1"/>
    </source>
</evidence>
<dbReference type="RefSeq" id="WP_188910630.1">
    <property type="nucleotide sequence ID" value="NZ_BMIQ01000005.1"/>
</dbReference>
<evidence type="ECO:0000313" key="5">
    <source>
        <dbReference type="Proteomes" id="UP000644699"/>
    </source>
</evidence>
<dbReference type="PRINTS" id="PR00081">
    <property type="entry name" value="GDHRDH"/>
</dbReference>